<dbReference type="PANTHER" id="PTHR35218:SF9">
    <property type="entry name" value="ENDONUCLEASE_EXONUCLEASE_PHOSPHATASE DOMAIN-CONTAINING PROTEIN"/>
    <property type="match status" value="1"/>
</dbReference>
<dbReference type="Proteomes" id="UP000322667">
    <property type="component" value="Chromosome D10"/>
</dbReference>
<keyword evidence="3" id="KW-1185">Reference proteome</keyword>
<dbReference type="PANTHER" id="PTHR35218">
    <property type="entry name" value="RNASE H DOMAIN-CONTAINING PROTEIN"/>
    <property type="match status" value="1"/>
</dbReference>
<keyword evidence="1" id="KW-0472">Membrane</keyword>
<keyword evidence="1" id="KW-0812">Transmembrane</keyword>
<sequence>MFKVGLLNASFIFIFYIMLPSLFVWNCQGCAFPKLVRMVKRLLCYFEVDVAAFLETRVSGLKANRIIARIVLDCSHRIKARGFARSLWVCWKNNVQVQILLNDPQFIHCHLGKKLGSINFLVTFVYGYLDKQKRKALWDFLDQVTHFINEP</sequence>
<evidence type="ECO:0000313" key="2">
    <source>
        <dbReference type="EMBL" id="TYH49390.1"/>
    </source>
</evidence>
<keyword evidence="1" id="KW-1133">Transmembrane helix</keyword>
<proteinExistence type="predicted"/>
<reference evidence="2 3" key="1">
    <citation type="submission" date="2019-07" db="EMBL/GenBank/DDBJ databases">
        <title>WGS assembly of Gossypium tomentosum.</title>
        <authorList>
            <person name="Chen Z.J."/>
            <person name="Sreedasyam A."/>
            <person name="Ando A."/>
            <person name="Song Q."/>
            <person name="De L."/>
            <person name="Hulse-Kemp A."/>
            <person name="Ding M."/>
            <person name="Ye W."/>
            <person name="Kirkbride R."/>
            <person name="Jenkins J."/>
            <person name="Plott C."/>
            <person name="Lovell J."/>
            <person name="Lin Y.-M."/>
            <person name="Vaughn R."/>
            <person name="Liu B."/>
            <person name="Li W."/>
            <person name="Simpson S."/>
            <person name="Scheffler B."/>
            <person name="Saski C."/>
            <person name="Grover C."/>
            <person name="Hu G."/>
            <person name="Conover J."/>
            <person name="Carlson J."/>
            <person name="Shu S."/>
            <person name="Boston L."/>
            <person name="Williams M."/>
            <person name="Peterson D."/>
            <person name="Mcgee K."/>
            <person name="Jones D."/>
            <person name="Wendel J."/>
            <person name="Stelly D."/>
            <person name="Grimwood J."/>
            <person name="Schmutz J."/>
        </authorList>
    </citation>
    <scope>NUCLEOTIDE SEQUENCE [LARGE SCALE GENOMIC DNA]</scope>
    <source>
        <strain evidence="2">7179.01</strain>
    </source>
</reference>
<organism evidence="2 3">
    <name type="scientific">Gossypium tomentosum</name>
    <name type="common">Hawaiian cotton</name>
    <name type="synonym">Gossypium sandvicense</name>
    <dbReference type="NCBI Taxonomy" id="34277"/>
    <lineage>
        <taxon>Eukaryota</taxon>
        <taxon>Viridiplantae</taxon>
        <taxon>Streptophyta</taxon>
        <taxon>Embryophyta</taxon>
        <taxon>Tracheophyta</taxon>
        <taxon>Spermatophyta</taxon>
        <taxon>Magnoliopsida</taxon>
        <taxon>eudicotyledons</taxon>
        <taxon>Gunneridae</taxon>
        <taxon>Pentapetalae</taxon>
        <taxon>rosids</taxon>
        <taxon>malvids</taxon>
        <taxon>Malvales</taxon>
        <taxon>Malvaceae</taxon>
        <taxon>Malvoideae</taxon>
        <taxon>Gossypium</taxon>
    </lineage>
</organism>
<gene>
    <name evidence="2" type="ORF">ES332_D10G133200v1</name>
</gene>
<dbReference type="AlphaFoldDB" id="A0A5D2J3T5"/>
<accession>A0A5D2J3T5</accession>
<dbReference type="EMBL" id="CM017632">
    <property type="protein sequence ID" value="TYH49390.1"/>
    <property type="molecule type" value="Genomic_DNA"/>
</dbReference>
<evidence type="ECO:0000256" key="1">
    <source>
        <dbReference type="SAM" id="Phobius"/>
    </source>
</evidence>
<feature type="transmembrane region" description="Helical" evidence="1">
    <location>
        <begin position="6"/>
        <end position="25"/>
    </location>
</feature>
<name>A0A5D2J3T5_GOSTO</name>
<protein>
    <submittedName>
        <fullName evidence="2">Uncharacterized protein</fullName>
    </submittedName>
</protein>
<evidence type="ECO:0000313" key="3">
    <source>
        <dbReference type="Proteomes" id="UP000322667"/>
    </source>
</evidence>